<feature type="transmembrane region" description="Helical" evidence="1">
    <location>
        <begin position="109"/>
        <end position="128"/>
    </location>
</feature>
<keyword evidence="1" id="KW-0812">Transmembrane</keyword>
<feature type="transmembrane region" description="Helical" evidence="1">
    <location>
        <begin position="148"/>
        <end position="168"/>
    </location>
</feature>
<keyword evidence="4" id="KW-1185">Reference proteome</keyword>
<reference evidence="2 4" key="1">
    <citation type="submission" date="2015-11" db="EMBL/GenBank/DDBJ databases">
        <title>Genomic analysis of 38 Legionella species identifies large and diverse effector repertoires.</title>
        <authorList>
            <person name="Burstein D."/>
            <person name="Amaro F."/>
            <person name="Zusman T."/>
            <person name="Lifshitz Z."/>
            <person name="Cohen O."/>
            <person name="Gilbert J.A."/>
            <person name="Pupko T."/>
            <person name="Shuman H.A."/>
            <person name="Segal G."/>
        </authorList>
    </citation>
    <scope>NUCLEOTIDE SEQUENCE [LARGE SCALE GENOMIC DNA]</scope>
    <source>
        <strain evidence="2 4">WO-44C</strain>
    </source>
</reference>
<evidence type="ECO:0000256" key="1">
    <source>
        <dbReference type="SAM" id="Phobius"/>
    </source>
</evidence>
<evidence type="ECO:0000313" key="3">
    <source>
        <dbReference type="EMBL" id="SPX60513.1"/>
    </source>
</evidence>
<dbReference type="Pfam" id="PF10011">
    <property type="entry name" value="DUF2254"/>
    <property type="match status" value="1"/>
</dbReference>
<feature type="transmembrane region" description="Helical" evidence="1">
    <location>
        <begin position="21"/>
        <end position="43"/>
    </location>
</feature>
<protein>
    <submittedName>
        <fullName evidence="3">Predicted membrane protein (DUF2254)</fullName>
    </submittedName>
</protein>
<accession>A0A0W0TWF7</accession>
<evidence type="ECO:0000313" key="2">
    <source>
        <dbReference type="EMBL" id="KTC99790.1"/>
    </source>
</evidence>
<dbReference type="EMBL" id="LNYB01000049">
    <property type="protein sequence ID" value="KTC99790.1"/>
    <property type="molecule type" value="Genomic_DNA"/>
</dbReference>
<feature type="transmembrane region" description="Helical" evidence="1">
    <location>
        <begin position="63"/>
        <end position="88"/>
    </location>
</feature>
<dbReference type="RefSeq" id="WP_058445172.1">
    <property type="nucleotide sequence ID" value="NZ_CAAAHT010000022.1"/>
</dbReference>
<sequence length="442" mass="49856">MKSKILDFFSKLRASYWYIPLIMSVIALLLSVLTLRLDHLFVWQWLEKWGWFHASNPEGARSILSIIATSMITVAGVTFSMTIVAVAFAGSQIGPRLTSNFMRDRANQITLGTFIATFLFCLFILLALFNSNKEGISQINGQVFIPQISLLIAIVLTISSLVVLIGFIHHIPESINMSNVIAQVGEELNRQISSQFPINIGKEYAQKSPDLSSLKKTIVSSTTQGYIRILEGNSLIDIATKNDFIIQLEVRPGAYITEDVTLLVIYSSKNVDEQIKKQCTEAFALGLKRNQEQDILFLVDELVEIIARALSPGINDPFTAITCLDWLQSSVQKLSKEDEPSPYRADSENKLRLITKPITFEEFCDLIFVRVQPYVCKDRNATFHMMEMIISIHKALINPRQRAIISAHAFSLKEAANESLPLAEDRKKLLSLYEHHFVNNID</sequence>
<dbReference type="PATRIC" id="fig|453.4.peg.1466"/>
<evidence type="ECO:0000313" key="5">
    <source>
        <dbReference type="Proteomes" id="UP000251942"/>
    </source>
</evidence>
<gene>
    <name evidence="2" type="ORF">Lfee_1351</name>
    <name evidence="3" type="ORF">NCTC12022_01244</name>
</gene>
<dbReference type="AlphaFoldDB" id="A0A0W0TWF7"/>
<dbReference type="InterPro" id="IPR018723">
    <property type="entry name" value="DUF2254_membrane"/>
</dbReference>
<proteinExistence type="predicted"/>
<evidence type="ECO:0000313" key="4">
    <source>
        <dbReference type="Proteomes" id="UP000054698"/>
    </source>
</evidence>
<name>A0A0W0TWF7_9GAMM</name>
<keyword evidence="1" id="KW-0472">Membrane</keyword>
<dbReference type="Proteomes" id="UP000251942">
    <property type="component" value="Unassembled WGS sequence"/>
</dbReference>
<dbReference type="Proteomes" id="UP000054698">
    <property type="component" value="Unassembled WGS sequence"/>
</dbReference>
<dbReference type="OrthoDB" id="2955631at2"/>
<keyword evidence="1" id="KW-1133">Transmembrane helix</keyword>
<organism evidence="2 4">
    <name type="scientific">Legionella feeleii</name>
    <dbReference type="NCBI Taxonomy" id="453"/>
    <lineage>
        <taxon>Bacteria</taxon>
        <taxon>Pseudomonadati</taxon>
        <taxon>Pseudomonadota</taxon>
        <taxon>Gammaproteobacteria</taxon>
        <taxon>Legionellales</taxon>
        <taxon>Legionellaceae</taxon>
        <taxon>Legionella</taxon>
    </lineage>
</organism>
<dbReference type="EMBL" id="UASS01000010">
    <property type="protein sequence ID" value="SPX60513.1"/>
    <property type="molecule type" value="Genomic_DNA"/>
</dbReference>
<reference evidence="3 5" key="2">
    <citation type="submission" date="2018-06" db="EMBL/GenBank/DDBJ databases">
        <authorList>
            <consortium name="Pathogen Informatics"/>
            <person name="Doyle S."/>
        </authorList>
    </citation>
    <scope>NUCLEOTIDE SEQUENCE [LARGE SCALE GENOMIC DNA]</scope>
    <source>
        <strain evidence="3 5">NCTC12022</strain>
    </source>
</reference>